<evidence type="ECO:0000256" key="1">
    <source>
        <dbReference type="ARBA" id="ARBA00004514"/>
    </source>
</evidence>
<proteinExistence type="inferred from homology"/>
<dbReference type="GO" id="GO:0004792">
    <property type="term" value="F:thiosulfate-cyanide sulfurtransferase activity"/>
    <property type="evidence" value="ECO:0007669"/>
    <property type="project" value="TreeGrafter"/>
</dbReference>
<dbReference type="OrthoDB" id="10261062at2759"/>
<evidence type="ECO:0000256" key="6">
    <source>
        <dbReference type="ARBA" id="ARBA00022723"/>
    </source>
</evidence>
<feature type="binding site" evidence="12">
    <location>
        <position position="71"/>
    </location>
    <ligand>
        <name>ATP</name>
        <dbReference type="ChEBI" id="CHEBI:30616"/>
    </ligand>
</feature>
<dbReference type="Pfam" id="PF00581">
    <property type="entry name" value="Rhodanese"/>
    <property type="match status" value="1"/>
</dbReference>
<dbReference type="InterPro" id="IPR045886">
    <property type="entry name" value="ThiF/MoeB/HesA"/>
</dbReference>
<dbReference type="Pfam" id="PF00899">
    <property type="entry name" value="ThiF"/>
    <property type="match status" value="1"/>
</dbReference>
<keyword evidence="8" id="KW-0833">Ubl conjugation pathway</keyword>
<feature type="binding site" evidence="12">
    <location>
        <begin position="99"/>
        <end position="103"/>
    </location>
    <ligand>
        <name>ATP</name>
        <dbReference type="ChEBI" id="CHEBI:30616"/>
    </ligand>
</feature>
<dbReference type="Gene3D" id="3.40.50.720">
    <property type="entry name" value="NAD(P)-binding Rossmann-like Domain"/>
    <property type="match status" value="1"/>
</dbReference>
<keyword evidence="4 12" id="KW-0819">tRNA processing</keyword>
<evidence type="ECO:0000256" key="7">
    <source>
        <dbReference type="ARBA" id="ARBA00022741"/>
    </source>
</evidence>
<dbReference type="InterPro" id="IPR028885">
    <property type="entry name" value="MOCS3/Uba4"/>
</dbReference>
<comment type="similarity">
    <text evidence="12">In the N-terminal section; belongs to the HesA/MoeB/ThiF family. UBA4 subfamily.</text>
</comment>
<evidence type="ECO:0000313" key="14">
    <source>
        <dbReference type="EMBL" id="QPG75231.1"/>
    </source>
</evidence>
<dbReference type="PROSITE" id="PS50206">
    <property type="entry name" value="RHODANESE_3"/>
    <property type="match status" value="1"/>
</dbReference>
<dbReference type="InterPro" id="IPR035985">
    <property type="entry name" value="Ubiquitin-activating_enz"/>
</dbReference>
<dbReference type="AlphaFoldDB" id="A0A875S0C6"/>
<accession>A0A875S0C6</accession>
<evidence type="ECO:0000256" key="5">
    <source>
        <dbReference type="ARBA" id="ARBA00022695"/>
    </source>
</evidence>
<feature type="binding site" evidence="12">
    <location>
        <position position="116"/>
    </location>
    <ligand>
        <name>ATP</name>
        <dbReference type="ChEBI" id="CHEBI:30616"/>
    </ligand>
</feature>
<dbReference type="Proteomes" id="UP000662931">
    <property type="component" value="Chromosome 2"/>
</dbReference>
<feature type="binding site" evidence="12">
    <location>
        <position position="281"/>
    </location>
    <ligand>
        <name>Zn(2+)</name>
        <dbReference type="ChEBI" id="CHEBI:29105"/>
    </ligand>
</feature>
<keyword evidence="6 12" id="KW-0479">Metal-binding</keyword>
<feature type="domain" description="Rhodanese" evidence="13">
    <location>
        <begin position="340"/>
        <end position="424"/>
    </location>
</feature>
<feature type="binding site" evidence="12">
    <location>
        <position position="92"/>
    </location>
    <ligand>
        <name>ATP</name>
        <dbReference type="ChEBI" id="CHEBI:30616"/>
    </ligand>
</feature>
<keyword evidence="3 12" id="KW-0808">Transferase</keyword>
<feature type="binding site" evidence="12">
    <location>
        <position position="202"/>
    </location>
    <ligand>
        <name>Zn(2+)</name>
        <dbReference type="ChEBI" id="CHEBI:29105"/>
    </ligand>
</feature>
<dbReference type="HAMAP" id="MF_03049">
    <property type="entry name" value="MOCS3_Uba4"/>
    <property type="match status" value="1"/>
</dbReference>
<comment type="cofactor">
    <cofactor evidence="12">
        <name>Zn(2+)</name>
        <dbReference type="ChEBI" id="CHEBI:29105"/>
    </cofactor>
    <text evidence="12">Binds 1 zinc ion per subunit.</text>
</comment>
<dbReference type="GO" id="GO:0032447">
    <property type="term" value="P:protein urmylation"/>
    <property type="evidence" value="ECO:0007669"/>
    <property type="project" value="TreeGrafter"/>
</dbReference>
<evidence type="ECO:0000256" key="2">
    <source>
        <dbReference type="ARBA" id="ARBA00022490"/>
    </source>
</evidence>
<evidence type="ECO:0000259" key="13">
    <source>
        <dbReference type="PROSITE" id="PS50206"/>
    </source>
</evidence>
<dbReference type="PANTHER" id="PTHR10953">
    <property type="entry name" value="UBIQUITIN-ACTIVATING ENZYME E1"/>
    <property type="match status" value="1"/>
</dbReference>
<gene>
    <name evidence="12" type="primary">UBA4</name>
    <name evidence="14" type="ORF">FOA43_002581</name>
</gene>
<dbReference type="SMART" id="SM00450">
    <property type="entry name" value="RHOD"/>
    <property type="match status" value="1"/>
</dbReference>
<comment type="pathway">
    <text evidence="12">tRNA modification; 5-methoxycarbonylmethyl-2-thiouridine-tRNA biosynthesis.</text>
</comment>
<feature type="active site" description="Glycyl thioester intermediate; for adenylyltransferase activity" evidence="12">
    <location>
        <position position="219"/>
    </location>
</feature>
<evidence type="ECO:0000256" key="9">
    <source>
        <dbReference type="ARBA" id="ARBA00022833"/>
    </source>
</evidence>
<dbReference type="CDD" id="cd00757">
    <property type="entry name" value="ThiF_MoeB_HesA_family"/>
    <property type="match status" value="1"/>
</dbReference>
<organism evidence="14 15">
    <name type="scientific">Eeniella nana</name>
    <name type="common">Yeast</name>
    <name type="synonym">Brettanomyces nanus</name>
    <dbReference type="NCBI Taxonomy" id="13502"/>
    <lineage>
        <taxon>Eukaryota</taxon>
        <taxon>Fungi</taxon>
        <taxon>Dikarya</taxon>
        <taxon>Ascomycota</taxon>
        <taxon>Saccharomycotina</taxon>
        <taxon>Pichiomycetes</taxon>
        <taxon>Pichiales</taxon>
        <taxon>Pichiaceae</taxon>
        <taxon>Brettanomyces</taxon>
    </lineage>
</organism>
<reference evidence="14" key="1">
    <citation type="submission" date="2020-10" db="EMBL/GenBank/DDBJ databases">
        <authorList>
            <person name="Roach M.J.R."/>
        </authorList>
    </citation>
    <scope>NUCLEOTIDE SEQUENCE</scope>
    <source>
        <strain evidence="14">CBS 1945</strain>
    </source>
</reference>
<evidence type="ECO:0000256" key="4">
    <source>
        <dbReference type="ARBA" id="ARBA00022694"/>
    </source>
</evidence>
<evidence type="ECO:0000256" key="10">
    <source>
        <dbReference type="ARBA" id="ARBA00022840"/>
    </source>
</evidence>
<name>A0A875S0C6_EENNA</name>
<keyword evidence="15" id="KW-1185">Reference proteome</keyword>
<dbReference type="InterPro" id="IPR036873">
    <property type="entry name" value="Rhodanese-like_dom_sf"/>
</dbReference>
<dbReference type="UniPathway" id="UPA00988"/>
<dbReference type="PANTHER" id="PTHR10953:SF102">
    <property type="entry name" value="ADENYLYLTRANSFERASE AND SULFURTRANSFERASE MOCS3"/>
    <property type="match status" value="1"/>
</dbReference>
<comment type="subcellular location">
    <subcellularLocation>
        <location evidence="1">Cytoplasm</location>
        <location evidence="1">Cytosol</location>
    </subcellularLocation>
</comment>
<evidence type="ECO:0000256" key="11">
    <source>
        <dbReference type="ARBA" id="ARBA00023268"/>
    </source>
</evidence>
<dbReference type="FunFam" id="3.40.50.720:FF:000033">
    <property type="entry name" value="Adenylyltransferase and sulfurtransferase MOCS3"/>
    <property type="match status" value="1"/>
</dbReference>
<dbReference type="SUPFAM" id="SSF69572">
    <property type="entry name" value="Activating enzymes of the ubiquitin-like proteins"/>
    <property type="match status" value="1"/>
</dbReference>
<keyword evidence="9 12" id="KW-0862">Zinc</keyword>
<protein>
    <recommendedName>
        <fullName evidence="13">Rhodanese domain-containing protein</fullName>
    </recommendedName>
</protein>
<feature type="binding site" evidence="12">
    <location>
        <begin position="160"/>
        <end position="161"/>
    </location>
    <ligand>
        <name>ATP</name>
        <dbReference type="ChEBI" id="CHEBI:30616"/>
    </ligand>
</feature>
<keyword evidence="5" id="KW-0548">Nucleotidyltransferase</keyword>
<dbReference type="GO" id="GO:0070566">
    <property type="term" value="F:adenylyltransferase activity"/>
    <property type="evidence" value="ECO:0007669"/>
    <property type="project" value="InterPro"/>
</dbReference>
<evidence type="ECO:0000256" key="8">
    <source>
        <dbReference type="ARBA" id="ARBA00022786"/>
    </source>
</evidence>
<keyword evidence="7 12" id="KW-0547">Nucleotide-binding</keyword>
<dbReference type="GO" id="GO:0042292">
    <property type="term" value="F:URM1 activating enzyme activity"/>
    <property type="evidence" value="ECO:0007669"/>
    <property type="project" value="TreeGrafter"/>
</dbReference>
<dbReference type="GO" id="GO:0005829">
    <property type="term" value="C:cytosol"/>
    <property type="evidence" value="ECO:0007669"/>
    <property type="project" value="UniProtKB-SubCell"/>
</dbReference>
<dbReference type="GO" id="GO:0005524">
    <property type="term" value="F:ATP binding"/>
    <property type="evidence" value="ECO:0007669"/>
    <property type="project" value="UniProtKB-KW"/>
</dbReference>
<dbReference type="GO" id="GO:0046872">
    <property type="term" value="F:metal ion binding"/>
    <property type="evidence" value="ECO:0007669"/>
    <property type="project" value="UniProtKB-KW"/>
</dbReference>
<feature type="binding site" evidence="12">
    <location>
        <position position="284"/>
    </location>
    <ligand>
        <name>Zn(2+)</name>
        <dbReference type="ChEBI" id="CHEBI:29105"/>
    </ligand>
</feature>
<feature type="active site" description="Cysteine persulfide intermediate; for sulfurtransferase activity" evidence="12">
    <location>
        <position position="385"/>
    </location>
</feature>
<keyword evidence="10 12" id="KW-0067">ATP-binding</keyword>
<evidence type="ECO:0000313" key="15">
    <source>
        <dbReference type="Proteomes" id="UP000662931"/>
    </source>
</evidence>
<evidence type="ECO:0000256" key="3">
    <source>
        <dbReference type="ARBA" id="ARBA00022679"/>
    </source>
</evidence>
<dbReference type="GO" id="GO:0002143">
    <property type="term" value="P:tRNA wobble position uridine thiolation"/>
    <property type="evidence" value="ECO:0007669"/>
    <property type="project" value="InterPro"/>
</dbReference>
<feature type="binding site" evidence="12">
    <location>
        <position position="205"/>
    </location>
    <ligand>
        <name>Zn(2+)</name>
        <dbReference type="ChEBI" id="CHEBI:29105"/>
    </ligand>
</feature>
<keyword evidence="11 12" id="KW-0511">Multifunctional enzyme</keyword>
<dbReference type="InterPro" id="IPR001763">
    <property type="entry name" value="Rhodanese-like_dom"/>
</dbReference>
<dbReference type="InterPro" id="IPR000594">
    <property type="entry name" value="ThiF_NAD_FAD-bd"/>
</dbReference>
<keyword evidence="2 12" id="KW-0963">Cytoplasm</keyword>
<dbReference type="Gene3D" id="3.40.250.10">
    <property type="entry name" value="Rhodanese-like domain"/>
    <property type="match status" value="1"/>
</dbReference>
<evidence type="ECO:0000256" key="12">
    <source>
        <dbReference type="HAMAP-Rule" id="MF_03049"/>
    </source>
</evidence>
<sequence length="427" mass="47603">MPSKQELLEEVARLRAENDLLKKKCNKISTLPLNREEYRRYGRQMQVPEFGGLNAQVKLKNSKLLVIGAGGLGCPALLYLAAAGIGQIGIVDHDTVDITNLHRQVIHDTNTVGMFKAESAQIKIQALNPNVKVVTYCEALTNTNCFDIVESYDIVLDCTDNPASRYLINDTCVLLGKTIVSGSGLKTEGQLSILNFHNKGPCYRCFYPKPPPPNSVTSCSDGGVIGPCIGLLGVMMAIEALKCLTEFYTDENFRPFLALYSGYSPQQKLRTFKMRGRSPTCEVCKADCRKVTRKLIESGKIDYENWCGSLNYEVLDSNTERISAKQLAQIDFGVPTINPLIDVRPEEQYDIAHLDHSINIPYAQLSQTDFLPESIDPTKPTYVICRFGRDSQLSTKALQNRLANVKDVIGGLDAWQREVDSDFPVYW</sequence>
<dbReference type="EMBL" id="CP064813">
    <property type="protein sequence ID" value="QPG75231.1"/>
    <property type="molecule type" value="Genomic_DNA"/>
</dbReference>